<sequence length="847" mass="90163">MRRCSRSPAVAGGGGGEGGGEAFYAFRAAHTLQSNCIVASGNAQEYHTEQQIRLLDCHTHLQLCTSSRLFLFSSVLPLCSADDSSLPLLYRASMSLTDIEEAETVELLSEDSCSTMSASSEDVGATTVDTSLPLTANATEEQLRRRMLHECACIPELRPQPAWLEESGAAGDGPSASTTEMNWDVAHADHLVVAVRWRVAPTSPGTGCPSLHTTPWVPYAVPLAKVIASRTMAATDTASTVTSTTSSSGGGSSATVQPLGSVQLPLGRSMFLLAAQRSSLVPRAWDSGVAAESLVNVAASISRAQCTLHLHYAAAKTPQAPSSLRTRPVCRSFDVFAISPTTALLGIALQPHQRYHIKRKRGTGKSAHASEDQPCDANGVLTLRVGPYCHVDVALDELPSEPRVSGSAGTCPSITINTYNGRHAHTTRSGQTQDSPAVHRTSACRSGVAREPPAAAMQLQHGSTASLITGDSTAVLATLSEMSDHVALSETSGHEHDGPVVAGSQEVAAAPSHTSITGSLKRRRPAAARGRAAEAVVRRVGNAEAAEGGDVDEADAAVSHSVTTTPSEIVLFTTGMRLSDAEEKTLKELGALVNPHLRLARYARVLAAQRPLVRSVKLLTVLPYVQDVVHQSWLDAVLRTRSLDLPLEGFAYKERKLAGSIESENSFDLRETMRKAPTERQRLFAQQHFWVHKSATPQEPPMNDLKTVVAASGGIITRCVLDADVLVLPKHKPTLSCWRGIAQQLGGTGRASTSSASASTTPTLAQRKQAGVLFVVPDDIFKCVLQQRRLSASSVTLPWQLLTEAAAARGTTGAARVGRRPSQPTRKTPRASTTQRSPRRKSCKRSQ</sequence>
<dbReference type="HOGENOM" id="CLU_336657_0_0_1"/>
<feature type="region of interest" description="Disordered" evidence="1">
    <location>
        <begin position="810"/>
        <end position="847"/>
    </location>
</feature>
<evidence type="ECO:0008006" key="4">
    <source>
        <dbReference type="Google" id="ProtNLM"/>
    </source>
</evidence>
<dbReference type="Proteomes" id="UP000000542">
    <property type="component" value="Chromosome 6"/>
</dbReference>
<protein>
    <recommendedName>
        <fullName evidence="4">BRCT domain-containing protein</fullName>
    </recommendedName>
</protein>
<proteinExistence type="predicted"/>
<feature type="compositionally biased region" description="Polar residues" evidence="1">
    <location>
        <begin position="822"/>
        <end position="836"/>
    </location>
</feature>
<dbReference type="EMBL" id="FR796402">
    <property type="protein sequence ID" value="CAJ02161.1"/>
    <property type="molecule type" value="Genomic_DNA"/>
</dbReference>
<evidence type="ECO:0000313" key="3">
    <source>
        <dbReference type="Proteomes" id="UP000000542"/>
    </source>
</evidence>
<feature type="compositionally biased region" description="Basic residues" evidence="1">
    <location>
        <begin position="837"/>
        <end position="847"/>
    </location>
</feature>
<gene>
    <name evidence="2" type="ORF">LMJF_06_1140</name>
</gene>
<dbReference type="VEuPathDB" id="TriTrypDB:LMJLV39_060017900"/>
<reference evidence="2 3" key="1">
    <citation type="journal article" date="2005" name="Science">
        <title>The genome of the kinetoplastid parasite, Leishmania major.</title>
        <authorList>
            <person name="Ivens A.C."/>
            <person name="Peacock C.S."/>
            <person name="Worthey E.A."/>
            <person name="Murphy L."/>
            <person name="Aggarwal G."/>
            <person name="Berriman M."/>
            <person name="Sisk E."/>
            <person name="Rajandream M.A."/>
            <person name="Adlem E."/>
            <person name="Aert R."/>
            <person name="Anupama A."/>
            <person name="Apostolou Z."/>
            <person name="Attipoe P."/>
            <person name="Bason N."/>
            <person name="Bauser C."/>
            <person name="Beck A."/>
            <person name="Beverley S.M."/>
            <person name="Bianchettin G."/>
            <person name="Borzym K."/>
            <person name="Bothe G."/>
            <person name="Bruschi C.V."/>
            <person name="Collins M."/>
            <person name="Cadag E."/>
            <person name="Ciarloni L."/>
            <person name="Clayton C."/>
            <person name="Coulson R.M."/>
            <person name="Cronin A."/>
            <person name="Cruz A.K."/>
            <person name="Davies R.M."/>
            <person name="De Gaudenzi J."/>
            <person name="Dobson D.E."/>
            <person name="Duesterhoeft A."/>
            <person name="Fazelina G."/>
            <person name="Fosker N."/>
            <person name="Frasch A.C."/>
            <person name="Fraser A."/>
            <person name="Fuchs M."/>
            <person name="Gabel C."/>
            <person name="Goble A."/>
            <person name="Goffeau A."/>
            <person name="Harris D."/>
            <person name="Hertz-Fowler C."/>
            <person name="Hilbert H."/>
            <person name="Horn D."/>
            <person name="Huang Y."/>
            <person name="Klages S."/>
            <person name="Knights A."/>
            <person name="Kube M."/>
            <person name="Larke N."/>
            <person name="Litvin L."/>
            <person name="Lord A."/>
            <person name="Louie T."/>
            <person name="Marra M."/>
            <person name="Masuy D."/>
            <person name="Matthews K."/>
            <person name="Michaeli S."/>
            <person name="Mottram J.C."/>
            <person name="Muller-Auer S."/>
            <person name="Munden H."/>
            <person name="Nelson S."/>
            <person name="Norbertczak H."/>
            <person name="Oliver K."/>
            <person name="O'neil S."/>
            <person name="Pentony M."/>
            <person name="Pohl T.M."/>
            <person name="Price C."/>
            <person name="Purnelle B."/>
            <person name="Quail M.A."/>
            <person name="Rabbinowitsch E."/>
            <person name="Reinhardt R."/>
            <person name="Rieger M."/>
            <person name="Rinta J."/>
            <person name="Robben J."/>
            <person name="Robertson L."/>
            <person name="Ruiz J.C."/>
            <person name="Rutter S."/>
            <person name="Saunders D."/>
            <person name="Schafer M."/>
            <person name="Schein J."/>
            <person name="Schwartz D.C."/>
            <person name="Seeger K."/>
            <person name="Seyler A."/>
            <person name="Sharp S."/>
            <person name="Shin H."/>
            <person name="Sivam D."/>
            <person name="Squares R."/>
            <person name="Squares S."/>
            <person name="Tosato V."/>
            <person name="Vogt C."/>
            <person name="Volckaert G."/>
            <person name="Wambutt R."/>
            <person name="Warren T."/>
            <person name="Wedler H."/>
            <person name="Woodward J."/>
            <person name="Zhou S."/>
            <person name="Zimmermann W."/>
            <person name="Smith D.F."/>
            <person name="Blackwell J.M."/>
            <person name="Stuart K.D."/>
            <person name="Barrell B."/>
            <person name="Myler P.J."/>
        </authorList>
    </citation>
    <scope>NUCLEOTIDE SEQUENCE [LARGE SCALE GENOMIC DNA]</scope>
    <source>
        <strain evidence="3">MHOM/IL/81/Friedlin</strain>
    </source>
</reference>
<keyword evidence="3" id="KW-1185">Reference proteome</keyword>
<dbReference type="VEuPathDB" id="TriTrypDB:LMJFC_060018200"/>
<dbReference type="RefSeq" id="XP_001680886.1">
    <property type="nucleotide sequence ID" value="XM_001680834.1"/>
</dbReference>
<dbReference type="AlphaFoldDB" id="Q4QIW2"/>
<dbReference type="OMA" id="QEPPMND"/>
<dbReference type="STRING" id="5664.Q4QIW2"/>
<dbReference type="VEuPathDB" id="TriTrypDB:LmjF.06.1140"/>
<evidence type="ECO:0000256" key="1">
    <source>
        <dbReference type="SAM" id="MobiDB-lite"/>
    </source>
</evidence>
<dbReference type="GeneID" id="5649138"/>
<name>Q4QIW2_LEIMA</name>
<organism evidence="2 3">
    <name type="scientific">Leishmania major</name>
    <dbReference type="NCBI Taxonomy" id="5664"/>
    <lineage>
        <taxon>Eukaryota</taxon>
        <taxon>Discoba</taxon>
        <taxon>Euglenozoa</taxon>
        <taxon>Kinetoplastea</taxon>
        <taxon>Metakinetoplastina</taxon>
        <taxon>Trypanosomatida</taxon>
        <taxon>Trypanosomatidae</taxon>
        <taxon>Leishmaniinae</taxon>
        <taxon>Leishmania</taxon>
    </lineage>
</organism>
<reference evidence="2 3" key="2">
    <citation type="journal article" date="2011" name="Genome Res.">
        <title>Chromosome and gene copy number variation allow major structural change between species and strains of Leishmania.</title>
        <authorList>
            <person name="Rogers M.B."/>
            <person name="Hilley J.D."/>
            <person name="Dickens N.J."/>
            <person name="Wilkes J."/>
            <person name="Bates P.A."/>
            <person name="Depledge D.P."/>
            <person name="Harris D."/>
            <person name="Her Y."/>
            <person name="Herzyk P."/>
            <person name="Imamura H."/>
            <person name="Otto T.D."/>
            <person name="Sanders M."/>
            <person name="Seeger K."/>
            <person name="Dujardin J.C."/>
            <person name="Berriman M."/>
            <person name="Smith D.F."/>
            <person name="Hertz-Fowler C."/>
            <person name="Mottram J.C."/>
        </authorList>
    </citation>
    <scope>NUCLEOTIDE SEQUENCE [LARGE SCALE GENOMIC DNA]</scope>
    <source>
        <strain evidence="3">MHOM/IL/81/Friedlin</strain>
    </source>
</reference>
<dbReference type="InterPro" id="IPR036420">
    <property type="entry name" value="BRCT_dom_sf"/>
</dbReference>
<accession>Q4QIW2</accession>
<dbReference type="Gene3D" id="3.40.50.10190">
    <property type="entry name" value="BRCT domain"/>
    <property type="match status" value="1"/>
</dbReference>
<dbReference type="KEGG" id="lma:LMJF_06_1140"/>
<dbReference type="InParanoid" id="Q4QIW2"/>
<evidence type="ECO:0000313" key="2">
    <source>
        <dbReference type="EMBL" id="CAJ02161.1"/>
    </source>
</evidence>
<dbReference type="eggNOG" id="ENOG502S255">
    <property type="taxonomic scope" value="Eukaryota"/>
</dbReference>
<dbReference type="VEuPathDB" id="TriTrypDB:LMJSD75_060018100"/>